<dbReference type="SUPFAM" id="SSF56112">
    <property type="entry name" value="Protein kinase-like (PK-like)"/>
    <property type="match status" value="1"/>
</dbReference>
<feature type="domain" description="Protein kinase" evidence="2">
    <location>
        <begin position="128"/>
        <end position="534"/>
    </location>
</feature>
<dbReference type="InterPro" id="IPR011009">
    <property type="entry name" value="Kinase-like_dom_sf"/>
</dbReference>
<dbReference type="EMBL" id="HBGF01021594">
    <property type="protein sequence ID" value="CAD9115087.1"/>
    <property type="molecule type" value="Transcribed_RNA"/>
</dbReference>
<feature type="region of interest" description="Disordered" evidence="1">
    <location>
        <begin position="67"/>
        <end position="89"/>
    </location>
</feature>
<proteinExistence type="predicted"/>
<dbReference type="Gene3D" id="1.10.510.10">
    <property type="entry name" value="Transferase(Phosphotransferase) domain 1"/>
    <property type="match status" value="2"/>
</dbReference>
<gene>
    <name evidence="3" type="ORF">NDES1114_LOCUS14247</name>
</gene>
<dbReference type="PANTHER" id="PTHR24361">
    <property type="entry name" value="MITOGEN-ACTIVATED KINASE KINASE KINASE"/>
    <property type="match status" value="1"/>
</dbReference>
<feature type="region of interest" description="Disordered" evidence="1">
    <location>
        <begin position="302"/>
        <end position="332"/>
    </location>
</feature>
<evidence type="ECO:0000256" key="1">
    <source>
        <dbReference type="SAM" id="MobiDB-lite"/>
    </source>
</evidence>
<dbReference type="GO" id="GO:0004674">
    <property type="term" value="F:protein serine/threonine kinase activity"/>
    <property type="evidence" value="ECO:0007669"/>
    <property type="project" value="TreeGrafter"/>
</dbReference>
<dbReference type="Gene3D" id="3.30.200.20">
    <property type="entry name" value="Phosphorylase Kinase, domain 1"/>
    <property type="match status" value="1"/>
</dbReference>
<dbReference type="AlphaFoldDB" id="A0A7S1LW48"/>
<feature type="region of interest" description="Disordered" evidence="1">
    <location>
        <begin position="362"/>
        <end position="403"/>
    </location>
</feature>
<evidence type="ECO:0000259" key="2">
    <source>
        <dbReference type="PROSITE" id="PS50011"/>
    </source>
</evidence>
<dbReference type="SMART" id="SM00220">
    <property type="entry name" value="S_TKc"/>
    <property type="match status" value="1"/>
</dbReference>
<feature type="compositionally biased region" description="Pro residues" evidence="1">
    <location>
        <begin position="388"/>
        <end position="397"/>
    </location>
</feature>
<sequence>MLACDAPLSPTSSEGGVEDDELGGSELLPTLDIHANDDPQAAAEDGNGGGLSESALVIVPSAACSPANAPAGSPPWASPTGNDRRALGRYRGSTSSVDLMRVASSPVPTAAALHHHTSASMSFDRSAAPLCPQLPPGSLVPVNDDRDELASDPVGSTLVAVKVIDFGARDGRNRAPAVAEMAFAARAVAVAQASGDSESHWRHLSRIHSVEIDHESATCRIVSEALRGGTLADRVTRESEHPEAFEEALLVVAAEVLAGLADLHGPLAARHNDLKPDNVMFVHPADAAPCNCVAALHPNQPVQRKGAPVSSPSPSPLLPRSRTGTPPFLNLVPDEVSGVSSASRGCPHAPHVKVIDFGSTTLLPLSSETPPSATLNSDPRDRDRDPAQSPPPAPPLSPSAQRGALGVMSPQRLRGEADEGGGDVWAFGVLLLQVARAGRHPFLDPPAALEYGAMPMASPHNMADAVSDQFWRLAAVLGALRPSPECVEATRRAVDAALDDSCLARSPILRRVVHGACHADSARRATLDQLHLALRGHGEK</sequence>
<evidence type="ECO:0000313" key="3">
    <source>
        <dbReference type="EMBL" id="CAD9115087.1"/>
    </source>
</evidence>
<accession>A0A7S1LW48</accession>
<dbReference type="PANTHER" id="PTHR24361:SF785">
    <property type="entry name" value="DUAL SPECIFICITY MITOGEN-ACTIVATED PROTEIN KINASE KINASE 1"/>
    <property type="match status" value="1"/>
</dbReference>
<organism evidence="3">
    <name type="scientific">Neobodo designis</name>
    <name type="common">Flagellated protozoan</name>
    <name type="synonym">Bodo designis</name>
    <dbReference type="NCBI Taxonomy" id="312471"/>
    <lineage>
        <taxon>Eukaryota</taxon>
        <taxon>Discoba</taxon>
        <taxon>Euglenozoa</taxon>
        <taxon>Kinetoplastea</taxon>
        <taxon>Metakinetoplastina</taxon>
        <taxon>Neobodonida</taxon>
        <taxon>Neobodo</taxon>
    </lineage>
</organism>
<name>A0A7S1LW48_NEODS</name>
<dbReference type="PROSITE" id="PS50011">
    <property type="entry name" value="PROTEIN_KINASE_DOM"/>
    <property type="match status" value="1"/>
</dbReference>
<dbReference type="InterPro" id="IPR000719">
    <property type="entry name" value="Prot_kinase_dom"/>
</dbReference>
<dbReference type="InterPro" id="IPR053235">
    <property type="entry name" value="Ser_Thr_kinase"/>
</dbReference>
<feature type="compositionally biased region" description="Polar residues" evidence="1">
    <location>
        <begin position="362"/>
        <end position="376"/>
    </location>
</feature>
<reference evidence="3" key="1">
    <citation type="submission" date="2021-01" db="EMBL/GenBank/DDBJ databases">
        <authorList>
            <person name="Corre E."/>
            <person name="Pelletier E."/>
            <person name="Niang G."/>
            <person name="Scheremetjew M."/>
            <person name="Finn R."/>
            <person name="Kale V."/>
            <person name="Holt S."/>
            <person name="Cochrane G."/>
            <person name="Meng A."/>
            <person name="Brown T."/>
            <person name="Cohen L."/>
        </authorList>
    </citation>
    <scope>NUCLEOTIDE SEQUENCE</scope>
    <source>
        <strain evidence="3">CCAP 1951/1</strain>
    </source>
</reference>
<protein>
    <recommendedName>
        <fullName evidence="2">Protein kinase domain-containing protein</fullName>
    </recommendedName>
</protein>
<feature type="region of interest" description="Disordered" evidence="1">
    <location>
        <begin position="1"/>
        <end position="52"/>
    </location>
</feature>
<dbReference type="GO" id="GO:0005737">
    <property type="term" value="C:cytoplasm"/>
    <property type="evidence" value="ECO:0007669"/>
    <property type="project" value="TreeGrafter"/>
</dbReference>
<dbReference type="GO" id="GO:0005524">
    <property type="term" value="F:ATP binding"/>
    <property type="evidence" value="ECO:0007669"/>
    <property type="project" value="InterPro"/>
</dbReference>